<organism evidence="1 2">
    <name type="scientific">Roseibium marinum</name>
    <dbReference type="NCBI Taxonomy" id="281252"/>
    <lineage>
        <taxon>Bacteria</taxon>
        <taxon>Pseudomonadati</taxon>
        <taxon>Pseudomonadota</taxon>
        <taxon>Alphaproteobacteria</taxon>
        <taxon>Hyphomicrobiales</taxon>
        <taxon>Stappiaceae</taxon>
        <taxon>Roseibium</taxon>
    </lineage>
</organism>
<protein>
    <submittedName>
        <fullName evidence="1">Uncharacterized protein</fullName>
    </submittedName>
</protein>
<evidence type="ECO:0000313" key="1">
    <source>
        <dbReference type="EMBL" id="POF27823.1"/>
    </source>
</evidence>
<name>A0A2S3UJS0_9HYPH</name>
<dbReference type="OrthoDB" id="7679383at2"/>
<sequence>MAVCEFLLALGLATGSCSSEGDRDVKVVTMRPVTIEKEVIREVKKPVVVVKDVAASKALSPAVTLPPEPTSSSEFVIDVVDDRVRVHFRDATFIVDGSNPQITLKPGHVSIQYGEN</sequence>
<accession>A0A2S3UJS0</accession>
<gene>
    <name evidence="1" type="ORF">CLV41_12149</name>
</gene>
<dbReference type="EMBL" id="PPCN01000021">
    <property type="protein sequence ID" value="POF27823.1"/>
    <property type="molecule type" value="Genomic_DNA"/>
</dbReference>
<keyword evidence="2" id="KW-1185">Reference proteome</keyword>
<dbReference type="AlphaFoldDB" id="A0A2S3UJS0"/>
<comment type="caution">
    <text evidence="1">The sequence shown here is derived from an EMBL/GenBank/DDBJ whole genome shotgun (WGS) entry which is preliminary data.</text>
</comment>
<dbReference type="Proteomes" id="UP000236959">
    <property type="component" value="Unassembled WGS sequence"/>
</dbReference>
<proteinExistence type="predicted"/>
<reference evidence="1 2" key="1">
    <citation type="submission" date="2018-01" db="EMBL/GenBank/DDBJ databases">
        <title>Genomic Encyclopedia of Archaeal and Bacterial Type Strains, Phase II (KMG-II): from individual species to whole genera.</title>
        <authorList>
            <person name="Goeker M."/>
        </authorList>
    </citation>
    <scope>NUCLEOTIDE SEQUENCE [LARGE SCALE GENOMIC DNA]</scope>
    <source>
        <strain evidence="1 2">DSM 17023</strain>
    </source>
</reference>
<dbReference type="RefSeq" id="WP_103225577.1">
    <property type="nucleotide sequence ID" value="NZ_PPCN01000021.1"/>
</dbReference>
<evidence type="ECO:0000313" key="2">
    <source>
        <dbReference type="Proteomes" id="UP000236959"/>
    </source>
</evidence>